<feature type="compositionally biased region" description="Basic and acidic residues" evidence="1">
    <location>
        <begin position="430"/>
        <end position="442"/>
    </location>
</feature>
<evidence type="ECO:0000313" key="3">
    <source>
        <dbReference type="Proteomes" id="UP001642464"/>
    </source>
</evidence>
<dbReference type="Proteomes" id="UP001642464">
    <property type="component" value="Unassembled WGS sequence"/>
</dbReference>
<feature type="compositionally biased region" description="Basic and acidic residues" evidence="1">
    <location>
        <begin position="450"/>
        <end position="462"/>
    </location>
</feature>
<accession>A0ABP0JIG9</accession>
<keyword evidence="3" id="KW-1185">Reference proteome</keyword>
<feature type="region of interest" description="Disordered" evidence="1">
    <location>
        <begin position="343"/>
        <end position="522"/>
    </location>
</feature>
<evidence type="ECO:0000256" key="1">
    <source>
        <dbReference type="SAM" id="MobiDB-lite"/>
    </source>
</evidence>
<organism evidence="2 3">
    <name type="scientific">Durusdinium trenchii</name>
    <dbReference type="NCBI Taxonomy" id="1381693"/>
    <lineage>
        <taxon>Eukaryota</taxon>
        <taxon>Sar</taxon>
        <taxon>Alveolata</taxon>
        <taxon>Dinophyceae</taxon>
        <taxon>Suessiales</taxon>
        <taxon>Symbiodiniaceae</taxon>
        <taxon>Durusdinium</taxon>
    </lineage>
</organism>
<feature type="compositionally biased region" description="Polar residues" evidence="1">
    <location>
        <begin position="381"/>
        <end position="399"/>
    </location>
</feature>
<evidence type="ECO:0000313" key="2">
    <source>
        <dbReference type="EMBL" id="CAK9014134.1"/>
    </source>
</evidence>
<evidence type="ECO:0008006" key="4">
    <source>
        <dbReference type="Google" id="ProtNLM"/>
    </source>
</evidence>
<gene>
    <name evidence="2" type="ORF">SCF082_LOCUS12220</name>
</gene>
<name>A0ABP0JIG9_9DINO</name>
<dbReference type="EMBL" id="CAXAMM010007424">
    <property type="protein sequence ID" value="CAK9014134.1"/>
    <property type="molecule type" value="Genomic_DNA"/>
</dbReference>
<feature type="region of interest" description="Disordered" evidence="1">
    <location>
        <begin position="282"/>
        <end position="303"/>
    </location>
</feature>
<feature type="compositionally biased region" description="Polar residues" evidence="1">
    <location>
        <begin position="417"/>
        <end position="429"/>
    </location>
</feature>
<protein>
    <recommendedName>
        <fullName evidence="4">RBPJ-interacting and tubulin-associated protein 1</fullName>
    </recommendedName>
</protein>
<feature type="compositionally biased region" description="Basic and acidic residues" evidence="1">
    <location>
        <begin position="17"/>
        <end position="27"/>
    </location>
</feature>
<sequence>MTGLDNVGTRSKRREKKHYDEHQDTRCVWEAFGSAAPSRSPSPSPSVPCSPQGAAAGRVLDAGFYDLHIGGRKARGHFVQNSQVWRCLLPQAHTEARGGAPQDTMQKGADWSVEYGFGRLGKPVARTSQVALEWPELRVANAPTLDASRGKSRVGHFGQDSHQTMACLQMMPSGREHVTVSPQGASPGRSINPTNDSWVGWSKEEGQASVKEQAELLSQEEVRAGMVRRAGRRLRPTSPNNALRANADPFSSVRHDDLRIEKHLPCRGKKVGDWTHNSSRMADILLSPRSPREEPSPGVRSAGPSELWAPWLLSYEKELRTRHTLGAVPSAVPLPLRLLGSKLKRGSSAERSRSPDPGGFAGKPSQEAPVVGRPFWLGEPNSATPETTSHAHYGRSTSPKVRRGSVQPKMKNEGASGASNPLQLPSSRSPKPETEGREKEEAAQSSPSRFKHDNPKSLREQLAEETFLPASKIQPAGKPITFSPAVDVSIPQRTSERRVRPSKGSGTFPRSVSPPASFEAWR</sequence>
<feature type="region of interest" description="Disordered" evidence="1">
    <location>
        <begin position="1"/>
        <end position="53"/>
    </location>
</feature>
<comment type="caution">
    <text evidence="2">The sequence shown here is derived from an EMBL/GenBank/DDBJ whole genome shotgun (WGS) entry which is preliminary data.</text>
</comment>
<proteinExistence type="predicted"/>
<reference evidence="2 3" key="1">
    <citation type="submission" date="2024-02" db="EMBL/GenBank/DDBJ databases">
        <authorList>
            <person name="Chen Y."/>
            <person name="Shah S."/>
            <person name="Dougan E. K."/>
            <person name="Thang M."/>
            <person name="Chan C."/>
        </authorList>
    </citation>
    <scope>NUCLEOTIDE SEQUENCE [LARGE SCALE GENOMIC DNA]</scope>
</reference>